<evidence type="ECO:0000259" key="6">
    <source>
        <dbReference type="Pfam" id="PF00155"/>
    </source>
</evidence>
<dbReference type="PANTHER" id="PTHR43807">
    <property type="entry name" value="FI04487P"/>
    <property type="match status" value="1"/>
</dbReference>
<dbReference type="EMBL" id="JAABLQ010000001">
    <property type="protein sequence ID" value="NBN78551.1"/>
    <property type="molecule type" value="Genomic_DNA"/>
</dbReference>
<evidence type="ECO:0000256" key="1">
    <source>
        <dbReference type="ARBA" id="ARBA00001933"/>
    </source>
</evidence>
<dbReference type="FunFam" id="3.40.640.10:FF:000024">
    <property type="entry name" value="Kynurenine--oxoglutarate transaminase 3"/>
    <property type="match status" value="1"/>
</dbReference>
<name>A0A7X5F2I3_9HYPH</name>
<dbReference type="Gene3D" id="3.40.640.10">
    <property type="entry name" value="Type I PLP-dependent aspartate aminotransferase-like (Major domain)"/>
    <property type="match status" value="1"/>
</dbReference>
<evidence type="ECO:0000256" key="4">
    <source>
        <dbReference type="ARBA" id="ARBA00022679"/>
    </source>
</evidence>
<feature type="domain" description="Aminotransferase class I/classII large" evidence="6">
    <location>
        <begin position="29"/>
        <end position="380"/>
    </location>
</feature>
<comment type="similarity">
    <text evidence="2">Belongs to the class-I pyridoxal-phosphate-dependent aminotransferase family.</text>
</comment>
<protein>
    <submittedName>
        <fullName evidence="7">Aminotransferase</fullName>
    </submittedName>
</protein>
<keyword evidence="3 7" id="KW-0032">Aminotransferase</keyword>
<evidence type="ECO:0000256" key="2">
    <source>
        <dbReference type="ARBA" id="ARBA00007441"/>
    </source>
</evidence>
<gene>
    <name evidence="7" type="ORF">GWI72_09750</name>
</gene>
<dbReference type="Proteomes" id="UP000586722">
    <property type="component" value="Unassembled WGS sequence"/>
</dbReference>
<dbReference type="Pfam" id="PF00155">
    <property type="entry name" value="Aminotran_1_2"/>
    <property type="match status" value="1"/>
</dbReference>
<dbReference type="PANTHER" id="PTHR43807:SF20">
    <property type="entry name" value="FI04487P"/>
    <property type="match status" value="1"/>
</dbReference>
<dbReference type="GO" id="GO:0005737">
    <property type="term" value="C:cytoplasm"/>
    <property type="evidence" value="ECO:0007669"/>
    <property type="project" value="TreeGrafter"/>
</dbReference>
<dbReference type="GO" id="GO:0016212">
    <property type="term" value="F:kynurenine-oxoglutarate transaminase activity"/>
    <property type="evidence" value="ECO:0007669"/>
    <property type="project" value="TreeGrafter"/>
</dbReference>
<dbReference type="NCBIfam" id="NF006488">
    <property type="entry name" value="PRK08912.1"/>
    <property type="match status" value="1"/>
</dbReference>
<accession>A0A7X5F2I3</accession>
<evidence type="ECO:0000313" key="8">
    <source>
        <dbReference type="Proteomes" id="UP000586722"/>
    </source>
</evidence>
<dbReference type="SUPFAM" id="SSF53383">
    <property type="entry name" value="PLP-dependent transferases"/>
    <property type="match status" value="1"/>
</dbReference>
<sequence length="393" mass="43206">MKPTNPVFTGLETTIFETMSRLAREHGAINLGQGFPDVDGPEDVRRVAAEALVDGPNQYPPMMGLPDLRQAVAEANRRFYGLDVDWASEVMVTSGATEALTDCILALVEPGDEVILIEPLYDSYLPIVRRTGGIPVRVRVTPPTWSLDLDALERAFTENTKVILLNNPMNPAGKVFTEAELARIAELCVEHDVYAICDEVYEHLLFDGSVHRPLMSFPGMRERTVRVGSAGKTFSLTGWKIGYVTGAPKLLDPIAKAHQYVTFTTPPNLQKAVAHGLRKDDAYFNSLSAELQAKRDLLAKGLSRLGFGVLPCEGTYFLTCDITPLGLEGRDVDICKRMVTEAGVVAIPVSAFYIADAPTNYIRFCFCKRDEILTEALDRLGTWLRPALAVSNA</sequence>
<dbReference type="Gene3D" id="3.90.1150.10">
    <property type="entry name" value="Aspartate Aminotransferase, domain 1"/>
    <property type="match status" value="1"/>
</dbReference>
<evidence type="ECO:0000256" key="5">
    <source>
        <dbReference type="ARBA" id="ARBA00022898"/>
    </source>
</evidence>
<dbReference type="InterPro" id="IPR051326">
    <property type="entry name" value="Kynurenine-oxoglutarate_AT"/>
</dbReference>
<dbReference type="GO" id="GO:0030170">
    <property type="term" value="F:pyridoxal phosphate binding"/>
    <property type="evidence" value="ECO:0007669"/>
    <property type="project" value="InterPro"/>
</dbReference>
<dbReference type="InterPro" id="IPR004839">
    <property type="entry name" value="Aminotransferase_I/II_large"/>
</dbReference>
<evidence type="ECO:0000256" key="3">
    <source>
        <dbReference type="ARBA" id="ARBA00022576"/>
    </source>
</evidence>
<organism evidence="7 8">
    <name type="scientific">Pannonibacter tanglangensis</name>
    <dbReference type="NCBI Taxonomy" id="2750084"/>
    <lineage>
        <taxon>Bacteria</taxon>
        <taxon>Pseudomonadati</taxon>
        <taxon>Pseudomonadota</taxon>
        <taxon>Alphaproteobacteria</taxon>
        <taxon>Hyphomicrobiales</taxon>
        <taxon>Stappiaceae</taxon>
        <taxon>Pannonibacter</taxon>
    </lineage>
</organism>
<dbReference type="InterPro" id="IPR015421">
    <property type="entry name" value="PyrdxlP-dep_Trfase_major"/>
</dbReference>
<keyword evidence="4" id="KW-0808">Transferase</keyword>
<comment type="caution">
    <text evidence="7">The sequence shown here is derived from an EMBL/GenBank/DDBJ whole genome shotgun (WGS) entry which is preliminary data.</text>
</comment>
<comment type="cofactor">
    <cofactor evidence="1">
        <name>pyridoxal 5'-phosphate</name>
        <dbReference type="ChEBI" id="CHEBI:597326"/>
    </cofactor>
</comment>
<dbReference type="CDD" id="cd00609">
    <property type="entry name" value="AAT_like"/>
    <property type="match status" value="1"/>
</dbReference>
<dbReference type="InterPro" id="IPR015422">
    <property type="entry name" value="PyrdxlP-dep_Trfase_small"/>
</dbReference>
<keyword evidence="5" id="KW-0663">Pyridoxal phosphate</keyword>
<dbReference type="InterPro" id="IPR015424">
    <property type="entry name" value="PyrdxlP-dep_Trfase"/>
</dbReference>
<keyword evidence="8" id="KW-1185">Reference proteome</keyword>
<proteinExistence type="inferred from homology"/>
<dbReference type="AlphaFoldDB" id="A0A7X5F2I3"/>
<dbReference type="RefSeq" id="WP_161708508.1">
    <property type="nucleotide sequence ID" value="NZ_JAABLQ010000001.1"/>
</dbReference>
<reference evidence="8" key="1">
    <citation type="submission" date="2020-01" db="EMBL/GenBank/DDBJ databases">
        <authorList>
            <person name="Fang Y."/>
            <person name="Sun R."/>
            <person name="Nie L."/>
            <person name="He J."/>
            <person name="Hao L."/>
            <person name="Wang L."/>
            <person name="Su S."/>
            <person name="Lv E."/>
            <person name="Zhang Z."/>
            <person name="Xie R."/>
            <person name="Liu H."/>
        </authorList>
    </citation>
    <scope>NUCLEOTIDE SEQUENCE [LARGE SCALE GENOMIC DNA]</scope>
    <source>
        <strain evidence="8">XCT-53</strain>
    </source>
</reference>
<evidence type="ECO:0000313" key="7">
    <source>
        <dbReference type="EMBL" id="NBN78551.1"/>
    </source>
</evidence>